<dbReference type="PANTHER" id="PTHR38887">
    <property type="entry name" value="CHROMOSOME 21, WHOLE GENOME SHOTGUN SEQUENCE"/>
    <property type="match status" value="1"/>
</dbReference>
<reference evidence="2 3" key="1">
    <citation type="journal article" date="2023" name="G3 (Bethesda)">
        <title>A chromosome-level genome assembly of Zasmidium syzygii isolated from banana leaves.</title>
        <authorList>
            <person name="van Westerhoven A.C."/>
            <person name="Mehrabi R."/>
            <person name="Talebi R."/>
            <person name="Steentjes M.B.F."/>
            <person name="Corcolon B."/>
            <person name="Chong P.A."/>
            <person name="Kema G.H.J."/>
            <person name="Seidl M.F."/>
        </authorList>
    </citation>
    <scope>NUCLEOTIDE SEQUENCE [LARGE SCALE GENOMIC DNA]</scope>
    <source>
        <strain evidence="2 3">P124</strain>
    </source>
</reference>
<name>A0ABR0EGV7_ZASCE</name>
<protein>
    <submittedName>
        <fullName evidence="2">Uncharacterized protein</fullName>
    </submittedName>
</protein>
<feature type="region of interest" description="Disordered" evidence="1">
    <location>
        <begin position="1"/>
        <end position="95"/>
    </location>
</feature>
<comment type="caution">
    <text evidence="2">The sequence shown here is derived from an EMBL/GenBank/DDBJ whole genome shotgun (WGS) entry which is preliminary data.</text>
</comment>
<feature type="compositionally biased region" description="Basic and acidic residues" evidence="1">
    <location>
        <begin position="1"/>
        <end position="11"/>
    </location>
</feature>
<keyword evidence="3" id="KW-1185">Reference proteome</keyword>
<evidence type="ECO:0000256" key="1">
    <source>
        <dbReference type="SAM" id="MobiDB-lite"/>
    </source>
</evidence>
<sequence>MYGSRRQDRNGGRRRRDRGLGNISQGAGGFGLLNGYGQQMGGYGMPPQYDDGYDRGPSPRSQRDDYMHRGDPYAQSYDDQYCSTPQPPRRQQGGFRPLALPQITYGDGKPFLRGYSDELERYGISEAEFIPLLDKLNKAIIPNPENQIFQKAANIAGYFVPGAESIGIIAGQIGVGVAAAVGNSATLGKTLSKANLQLFIPKGLEICIGKGSNVDQESGYSASRQFTGEIDPLTRLEQYGDYLMPLSVVHEQQQNIGRQDPIAMIGRGMSAKDAQQKMQRAGREQQRGKRTKKGDSLEGSLQWLIVRKAQPDSVKAWQESLRQSEAALAKEQAEGRR</sequence>
<feature type="compositionally biased region" description="Basic and acidic residues" evidence="1">
    <location>
        <begin position="61"/>
        <end position="71"/>
    </location>
</feature>
<dbReference type="Proteomes" id="UP001305779">
    <property type="component" value="Unassembled WGS sequence"/>
</dbReference>
<feature type="region of interest" description="Disordered" evidence="1">
    <location>
        <begin position="315"/>
        <end position="337"/>
    </location>
</feature>
<dbReference type="PANTHER" id="PTHR38887:SF1">
    <property type="entry name" value="RAS MODIFICATION PROTEIN ERF4"/>
    <property type="match status" value="1"/>
</dbReference>
<proteinExistence type="predicted"/>
<dbReference type="EMBL" id="JAXOVC010000006">
    <property type="protein sequence ID" value="KAK4500303.1"/>
    <property type="molecule type" value="Genomic_DNA"/>
</dbReference>
<evidence type="ECO:0000313" key="2">
    <source>
        <dbReference type="EMBL" id="KAK4500303.1"/>
    </source>
</evidence>
<evidence type="ECO:0000313" key="3">
    <source>
        <dbReference type="Proteomes" id="UP001305779"/>
    </source>
</evidence>
<dbReference type="InterPro" id="IPR053221">
    <property type="entry name" value="Burnettramic_acid_biosynth"/>
</dbReference>
<organism evidence="2 3">
    <name type="scientific">Zasmidium cellare</name>
    <name type="common">Wine cellar mold</name>
    <name type="synonym">Racodium cellare</name>
    <dbReference type="NCBI Taxonomy" id="395010"/>
    <lineage>
        <taxon>Eukaryota</taxon>
        <taxon>Fungi</taxon>
        <taxon>Dikarya</taxon>
        <taxon>Ascomycota</taxon>
        <taxon>Pezizomycotina</taxon>
        <taxon>Dothideomycetes</taxon>
        <taxon>Dothideomycetidae</taxon>
        <taxon>Mycosphaerellales</taxon>
        <taxon>Mycosphaerellaceae</taxon>
        <taxon>Zasmidium</taxon>
    </lineage>
</organism>
<feature type="compositionally biased region" description="Gly residues" evidence="1">
    <location>
        <begin position="26"/>
        <end position="44"/>
    </location>
</feature>
<feature type="region of interest" description="Disordered" evidence="1">
    <location>
        <begin position="269"/>
        <end position="296"/>
    </location>
</feature>
<gene>
    <name evidence="2" type="ORF">PRZ48_008492</name>
</gene>
<accession>A0ABR0EGV7</accession>